<dbReference type="Proteomes" id="UP000489600">
    <property type="component" value="Unassembled WGS sequence"/>
</dbReference>
<proteinExistence type="predicted"/>
<organism evidence="1 2">
    <name type="scientific">Arabis nemorensis</name>
    <dbReference type="NCBI Taxonomy" id="586526"/>
    <lineage>
        <taxon>Eukaryota</taxon>
        <taxon>Viridiplantae</taxon>
        <taxon>Streptophyta</taxon>
        <taxon>Embryophyta</taxon>
        <taxon>Tracheophyta</taxon>
        <taxon>Spermatophyta</taxon>
        <taxon>Magnoliopsida</taxon>
        <taxon>eudicotyledons</taxon>
        <taxon>Gunneridae</taxon>
        <taxon>Pentapetalae</taxon>
        <taxon>rosids</taxon>
        <taxon>malvids</taxon>
        <taxon>Brassicales</taxon>
        <taxon>Brassicaceae</taxon>
        <taxon>Arabideae</taxon>
        <taxon>Arabis</taxon>
    </lineage>
</organism>
<comment type="caution">
    <text evidence="1">The sequence shown here is derived from an EMBL/GenBank/DDBJ whole genome shotgun (WGS) entry which is preliminary data.</text>
</comment>
<dbReference type="EMBL" id="CABITT030000004">
    <property type="protein sequence ID" value="VVB00711.1"/>
    <property type="molecule type" value="Genomic_DNA"/>
</dbReference>
<dbReference type="AlphaFoldDB" id="A0A565BGF3"/>
<reference evidence="1" key="1">
    <citation type="submission" date="2019-07" db="EMBL/GenBank/DDBJ databases">
        <authorList>
            <person name="Dittberner H."/>
        </authorList>
    </citation>
    <scope>NUCLEOTIDE SEQUENCE [LARGE SCALE GENOMIC DNA]</scope>
</reference>
<keyword evidence="2" id="KW-1185">Reference proteome</keyword>
<sequence length="99" mass="11636">MERIMKSHTLSDANKQAYMCRNPYLQLRQEWSQISLDTLADQEVEVEKTETSEAIETKSHDLGGGLNIKDEPVEYKEETTKDEMYRFCGLISRTHFMRM</sequence>
<gene>
    <name evidence="1" type="ORF">ANE_LOCUS11155</name>
</gene>
<name>A0A565BGF3_9BRAS</name>
<protein>
    <submittedName>
        <fullName evidence="1">Uncharacterized protein</fullName>
    </submittedName>
</protein>
<evidence type="ECO:0000313" key="2">
    <source>
        <dbReference type="Proteomes" id="UP000489600"/>
    </source>
</evidence>
<evidence type="ECO:0000313" key="1">
    <source>
        <dbReference type="EMBL" id="VVB00711.1"/>
    </source>
</evidence>
<accession>A0A565BGF3</accession>